<accession>A0A1V9XIP7</accession>
<reference evidence="2 3" key="1">
    <citation type="journal article" date="2017" name="Gigascience">
        <title>Draft genome of the honey bee ectoparasitic mite, Tropilaelaps mercedesae, is shaped by the parasitic life history.</title>
        <authorList>
            <person name="Dong X."/>
            <person name="Armstrong S.D."/>
            <person name="Xia D."/>
            <person name="Makepeace B.L."/>
            <person name="Darby A.C."/>
            <person name="Kadowaki T."/>
        </authorList>
    </citation>
    <scope>NUCLEOTIDE SEQUENCE [LARGE SCALE GENOMIC DNA]</scope>
    <source>
        <strain evidence="2">Wuxi-XJTLU</strain>
    </source>
</reference>
<feature type="region of interest" description="Disordered" evidence="1">
    <location>
        <begin position="1"/>
        <end position="124"/>
    </location>
</feature>
<keyword evidence="3" id="KW-1185">Reference proteome</keyword>
<comment type="caution">
    <text evidence="2">The sequence shown here is derived from an EMBL/GenBank/DDBJ whole genome shotgun (WGS) entry which is preliminary data.</text>
</comment>
<dbReference type="STRING" id="418985.A0A1V9XIP7"/>
<dbReference type="EMBL" id="MNPL01010130">
    <property type="protein sequence ID" value="OQR73316.1"/>
    <property type="molecule type" value="Genomic_DNA"/>
</dbReference>
<organism evidence="2 3">
    <name type="scientific">Tropilaelaps mercedesae</name>
    <dbReference type="NCBI Taxonomy" id="418985"/>
    <lineage>
        <taxon>Eukaryota</taxon>
        <taxon>Metazoa</taxon>
        <taxon>Ecdysozoa</taxon>
        <taxon>Arthropoda</taxon>
        <taxon>Chelicerata</taxon>
        <taxon>Arachnida</taxon>
        <taxon>Acari</taxon>
        <taxon>Parasitiformes</taxon>
        <taxon>Mesostigmata</taxon>
        <taxon>Gamasina</taxon>
        <taxon>Dermanyssoidea</taxon>
        <taxon>Laelapidae</taxon>
        <taxon>Tropilaelaps</taxon>
    </lineage>
</organism>
<proteinExistence type="predicted"/>
<feature type="compositionally biased region" description="Pro residues" evidence="1">
    <location>
        <begin position="1"/>
        <end position="17"/>
    </location>
</feature>
<dbReference type="Proteomes" id="UP000192247">
    <property type="component" value="Unassembled WGS sequence"/>
</dbReference>
<dbReference type="AlphaFoldDB" id="A0A1V9XIP7"/>
<evidence type="ECO:0000313" key="2">
    <source>
        <dbReference type="EMBL" id="OQR73316.1"/>
    </source>
</evidence>
<evidence type="ECO:0000313" key="3">
    <source>
        <dbReference type="Proteomes" id="UP000192247"/>
    </source>
</evidence>
<feature type="compositionally biased region" description="Low complexity" evidence="1">
    <location>
        <begin position="48"/>
        <end position="80"/>
    </location>
</feature>
<dbReference type="InParanoid" id="A0A1V9XIP7"/>
<name>A0A1V9XIP7_9ACAR</name>
<protein>
    <submittedName>
        <fullName evidence="2">Uncharacterized protein</fullName>
    </submittedName>
</protein>
<feature type="non-terminal residue" evidence="2">
    <location>
        <position position="1"/>
    </location>
</feature>
<sequence>TPEAGPRPTPEAGPRPTPEAGLRPTPAADQHLTPAADPHLTPAADPGPTLTAHARPTLTARARPPQTARALLRAAGRSRSTLPAQGAEDPPGMQTTPAPETPQRLEESTGPGGDVAEERPVSAKATKDAFDLEELKAAFIDSFHGKAPDMCVRQPPPAGQLEGRQIALISNLFPIRFCPEERFTTTTLRLRPSTLQCEREYLSKNALVALPPSSTAMSWKPLRASTAPSSVTVCQRTTVERTCTFGKSLALQSTIRCSW</sequence>
<gene>
    <name evidence="2" type="ORF">BIW11_03609</name>
</gene>
<evidence type="ECO:0000256" key="1">
    <source>
        <dbReference type="SAM" id="MobiDB-lite"/>
    </source>
</evidence>